<dbReference type="InterPro" id="IPR023393">
    <property type="entry name" value="START-like_dom_sf"/>
</dbReference>
<comment type="caution">
    <text evidence="3">The sequence shown here is derived from an EMBL/GenBank/DDBJ whole genome shotgun (WGS) entry which is preliminary data.</text>
</comment>
<keyword evidence="1" id="KW-0472">Membrane</keyword>
<dbReference type="InterPro" id="IPR011256">
    <property type="entry name" value="Reg_factor_effector_dom_sf"/>
</dbReference>
<protein>
    <submittedName>
        <fullName evidence="3">SRPBCC family protein</fullName>
    </submittedName>
</protein>
<evidence type="ECO:0000313" key="4">
    <source>
        <dbReference type="Proteomes" id="UP001268651"/>
    </source>
</evidence>
<dbReference type="RefSeq" id="WP_316661992.1">
    <property type="nucleotide sequence ID" value="NZ_JAWHTF010000003.1"/>
</dbReference>
<dbReference type="Gene3D" id="3.20.80.10">
    <property type="entry name" value="Regulatory factor, effector binding domain"/>
    <property type="match status" value="1"/>
</dbReference>
<dbReference type="SUPFAM" id="SSF55136">
    <property type="entry name" value="Probable bacterial effector-binding domain"/>
    <property type="match status" value="1"/>
</dbReference>
<dbReference type="EMBL" id="JAWHTF010000003">
    <property type="protein sequence ID" value="MDU8886068.1"/>
    <property type="molecule type" value="Genomic_DNA"/>
</dbReference>
<evidence type="ECO:0000259" key="2">
    <source>
        <dbReference type="SMART" id="SM00871"/>
    </source>
</evidence>
<dbReference type="InterPro" id="IPR029442">
    <property type="entry name" value="GyrI-like"/>
</dbReference>
<keyword evidence="1" id="KW-1133">Transmembrane helix</keyword>
<keyword evidence="1" id="KW-0812">Transmembrane</keyword>
<gene>
    <name evidence="3" type="ORF">RXV94_07845</name>
</gene>
<keyword evidence="4" id="KW-1185">Reference proteome</keyword>
<dbReference type="Pfam" id="PF06445">
    <property type="entry name" value="GyrI-like"/>
    <property type="match status" value="1"/>
</dbReference>
<feature type="domain" description="AraC effector-binding" evidence="2">
    <location>
        <begin position="201"/>
        <end position="340"/>
    </location>
</feature>
<sequence>MKFLKYLLFLLLIAIIGVAIYIAVQPNEYSVTRSRSIQAPASVIYENVIDFKKWEAWSPWIEKNPDTRINYPEQTKDVGGSYSWEDEDGIGTMTTIDAVENQSILQHMQFEDFPPSEVSWNFDSSENGLTKVTWNISGKDLPFMFKMYSTFTGGMEKNIGPDFERGLEKLDSIAIESMKIYSIVINGETTHSGGFYLYNTTSSKISEFESKMKETLPKVSQYAITNNIPMAGAPFIYYHKWDEANDAVIFSSCIPTSDQVITTSDSDILTGQLQPFKAINTTLKGDYINLKEAWEKTMKFITESHYEFTASGPMIEIYQTDPMSAPNPADWITQIYIAVK</sequence>
<dbReference type="Proteomes" id="UP001268651">
    <property type="component" value="Unassembled WGS sequence"/>
</dbReference>
<accession>A0ABU3U6P4</accession>
<feature type="transmembrane region" description="Helical" evidence="1">
    <location>
        <begin position="6"/>
        <end position="24"/>
    </location>
</feature>
<dbReference type="Gene3D" id="3.30.530.20">
    <property type="match status" value="1"/>
</dbReference>
<evidence type="ECO:0000256" key="1">
    <source>
        <dbReference type="SAM" id="Phobius"/>
    </source>
</evidence>
<reference evidence="3 4" key="1">
    <citation type="submission" date="2023-10" db="EMBL/GenBank/DDBJ databases">
        <title>Marimonas sp. nov. isolated from tidal mud flat.</title>
        <authorList>
            <person name="Jaincy N.J."/>
            <person name="Srinivasan S."/>
            <person name="Lee S.-S."/>
        </authorList>
    </citation>
    <scope>NUCLEOTIDE SEQUENCE [LARGE SCALE GENOMIC DNA]</scope>
    <source>
        <strain evidence="3 4">MJ-SS3</strain>
    </source>
</reference>
<name>A0ABU3U6P4_9FLAO</name>
<dbReference type="CDD" id="cd07818">
    <property type="entry name" value="SRPBCC_1"/>
    <property type="match status" value="1"/>
</dbReference>
<dbReference type="SMART" id="SM00871">
    <property type="entry name" value="AraC_E_bind"/>
    <property type="match status" value="1"/>
</dbReference>
<dbReference type="InterPro" id="IPR010499">
    <property type="entry name" value="AraC_E-bd"/>
</dbReference>
<organism evidence="3 4">
    <name type="scientific">Gilvirhabdus luticola</name>
    <dbReference type="NCBI Taxonomy" id="3079858"/>
    <lineage>
        <taxon>Bacteria</taxon>
        <taxon>Pseudomonadati</taxon>
        <taxon>Bacteroidota</taxon>
        <taxon>Flavobacteriia</taxon>
        <taxon>Flavobacteriales</taxon>
        <taxon>Flavobacteriaceae</taxon>
        <taxon>Gilvirhabdus</taxon>
    </lineage>
</organism>
<proteinExistence type="predicted"/>
<evidence type="ECO:0000313" key="3">
    <source>
        <dbReference type="EMBL" id="MDU8886068.1"/>
    </source>
</evidence>
<dbReference type="SUPFAM" id="SSF55961">
    <property type="entry name" value="Bet v1-like"/>
    <property type="match status" value="1"/>
</dbReference>